<proteinExistence type="predicted"/>
<accession>A0ACA9KG92</accession>
<comment type="caution">
    <text evidence="1">The sequence shown here is derived from an EMBL/GenBank/DDBJ whole genome shotgun (WGS) entry which is preliminary data.</text>
</comment>
<organism evidence="1 2">
    <name type="scientific">Cetraspora pellucida</name>
    <dbReference type="NCBI Taxonomy" id="1433469"/>
    <lineage>
        <taxon>Eukaryota</taxon>
        <taxon>Fungi</taxon>
        <taxon>Fungi incertae sedis</taxon>
        <taxon>Mucoromycota</taxon>
        <taxon>Glomeromycotina</taxon>
        <taxon>Glomeromycetes</taxon>
        <taxon>Diversisporales</taxon>
        <taxon>Gigasporaceae</taxon>
        <taxon>Cetraspora</taxon>
    </lineage>
</organism>
<gene>
    <name evidence="1" type="ORF">SPELUC_LOCUS1721</name>
</gene>
<reference evidence="1" key="1">
    <citation type="submission" date="2021-06" db="EMBL/GenBank/DDBJ databases">
        <authorList>
            <person name="Kallberg Y."/>
            <person name="Tangrot J."/>
            <person name="Rosling A."/>
        </authorList>
    </citation>
    <scope>NUCLEOTIDE SEQUENCE</scope>
    <source>
        <strain evidence="1">28 12/20/2015</strain>
    </source>
</reference>
<dbReference type="EMBL" id="CAJVPW010000984">
    <property type="protein sequence ID" value="CAG8471616.1"/>
    <property type="molecule type" value="Genomic_DNA"/>
</dbReference>
<dbReference type="Proteomes" id="UP000789366">
    <property type="component" value="Unassembled WGS sequence"/>
</dbReference>
<evidence type="ECO:0000313" key="2">
    <source>
        <dbReference type="Proteomes" id="UP000789366"/>
    </source>
</evidence>
<sequence length="512" mass="59429">MEKTQPAPYLPPETLVEIFSIVGEYNIKSLYPCLLVNKLWCESAALMLWKKPFEVTSLRASAKLVSIYFLFFSKETKDMLLNMDRIDVSHPTLKHPKMDYLAYLRYVDFNMVYRAVRMWVSHQTLNEPFHSGLKKIQSKQSSRIVEELGKLFTNGSSLYKISLNTRSLEYIPEDEEPDYRSWPCYSARNSLSELREFVCGGQFAKDNILQKLAELCNEIEIVSIYDSCGTSPQTLINFIKAQKRLKQITLTNWQTESFSTLTSISTQVRTFKHIEFIQCNFPTTENGARFFCGLAKCSNLQVLKFEHCDNLNTTLMRPLAKAEFPSLRTLSIDNVFTKDAPSMELKSIIENCKETLKEIVLRINLTFYTDMLETIAKFCPGLHKLNITIERDSEMQQLITLFRSCKELIELIIHRRHILFDLWFLPCKSLVKLGGAIPPSLRRLELIGIQFDHQSWNEFLNICPGSINYFVFDHPSTHYVKHVENYATRHNKIIKAKGILEHSSGQFFIELR</sequence>
<evidence type="ECO:0000313" key="1">
    <source>
        <dbReference type="EMBL" id="CAG8471616.1"/>
    </source>
</evidence>
<keyword evidence="2" id="KW-1185">Reference proteome</keyword>
<protein>
    <submittedName>
        <fullName evidence="1">11657_t:CDS:1</fullName>
    </submittedName>
</protein>
<name>A0ACA9KG92_9GLOM</name>